<evidence type="ECO:0000256" key="8">
    <source>
        <dbReference type="ARBA" id="ARBA00022884"/>
    </source>
</evidence>
<comment type="catalytic activity">
    <reaction evidence="11">
        <text>a 5,6-dihydrouridine in tRNA + NAD(+) = a uridine in tRNA + NADH + H(+)</text>
        <dbReference type="Rhea" id="RHEA:54452"/>
        <dbReference type="Rhea" id="RHEA-COMP:13339"/>
        <dbReference type="Rhea" id="RHEA-COMP:13887"/>
        <dbReference type="ChEBI" id="CHEBI:15378"/>
        <dbReference type="ChEBI" id="CHEBI:57540"/>
        <dbReference type="ChEBI" id="CHEBI:57945"/>
        <dbReference type="ChEBI" id="CHEBI:65315"/>
        <dbReference type="ChEBI" id="CHEBI:74443"/>
    </reaction>
</comment>
<reference evidence="14 15" key="1">
    <citation type="submission" date="2024-01" db="EMBL/GenBank/DDBJ databases">
        <authorList>
            <person name="Kunselman E."/>
        </authorList>
    </citation>
    <scope>NUCLEOTIDE SEQUENCE [LARGE SCALE GENOMIC DNA]</scope>
    <source>
        <strain evidence="14">2 abalone samples</strain>
    </source>
</reference>
<dbReference type="EC" id="1.3.1.-" evidence="12"/>
<dbReference type="Gene3D" id="1.10.1200.80">
    <property type="entry name" value="Putative flavin oxidoreducatase, domain 2"/>
    <property type="match status" value="1"/>
</dbReference>
<dbReference type="SUPFAM" id="SSF51395">
    <property type="entry name" value="FMN-linked oxidoreductases"/>
    <property type="match status" value="1"/>
</dbReference>
<keyword evidence="6 12" id="KW-0819">tRNA processing</keyword>
<evidence type="ECO:0000259" key="13">
    <source>
        <dbReference type="Pfam" id="PF01207"/>
    </source>
</evidence>
<name>A0ABP0ESB1_9RICK</name>
<evidence type="ECO:0000256" key="6">
    <source>
        <dbReference type="ARBA" id="ARBA00022694"/>
    </source>
</evidence>
<feature type="domain" description="DUS-like FMN-binding" evidence="13">
    <location>
        <begin position="32"/>
        <end position="325"/>
    </location>
</feature>
<evidence type="ECO:0000313" key="14">
    <source>
        <dbReference type="EMBL" id="CAK8162692.1"/>
    </source>
</evidence>
<dbReference type="Proteomes" id="UP001314181">
    <property type="component" value="Unassembled WGS sequence"/>
</dbReference>
<evidence type="ECO:0000256" key="10">
    <source>
        <dbReference type="ARBA" id="ARBA00048205"/>
    </source>
</evidence>
<keyword evidence="5 12" id="KW-0288">FMN</keyword>
<dbReference type="Gene3D" id="3.20.20.70">
    <property type="entry name" value="Aldolase class I"/>
    <property type="match status" value="1"/>
</dbReference>
<accession>A0ABP0ESB1</accession>
<organism evidence="14 15">
    <name type="scientific">Candidatus Xenohaliotis californiensis</name>
    <dbReference type="NCBI Taxonomy" id="84677"/>
    <lineage>
        <taxon>Bacteria</taxon>
        <taxon>Pseudomonadati</taxon>
        <taxon>Pseudomonadota</taxon>
        <taxon>Alphaproteobacteria</taxon>
        <taxon>Rickettsiales</taxon>
        <taxon>Anaplasmataceae</taxon>
        <taxon>Candidatus Xenohaliotis</taxon>
    </lineage>
</organism>
<dbReference type="EMBL" id="CAWVOK010000014">
    <property type="protein sequence ID" value="CAK8162692.1"/>
    <property type="molecule type" value="Genomic_DNA"/>
</dbReference>
<dbReference type="NCBIfam" id="TIGR00737">
    <property type="entry name" value="nifR3_yhdG"/>
    <property type="match status" value="1"/>
</dbReference>
<keyword evidence="9 12" id="KW-0560">Oxidoreductase</keyword>
<keyword evidence="3" id="KW-0820">tRNA-binding</keyword>
<evidence type="ECO:0000256" key="2">
    <source>
        <dbReference type="ARBA" id="ARBA00002790"/>
    </source>
</evidence>
<evidence type="ECO:0000256" key="5">
    <source>
        <dbReference type="ARBA" id="ARBA00022643"/>
    </source>
</evidence>
<dbReference type="PIRSF" id="PIRSF006621">
    <property type="entry name" value="Dus"/>
    <property type="match status" value="1"/>
</dbReference>
<comment type="function">
    <text evidence="2 12">Catalyzes the synthesis of 5,6-dihydrouridine (D), a modified base found in the D-loop of most tRNAs, via the reduction of the C5-C6 double bond in target uridines.</text>
</comment>
<dbReference type="InterPro" id="IPR004652">
    <property type="entry name" value="DusB-like"/>
</dbReference>
<keyword evidence="7" id="KW-0521">NADP</keyword>
<evidence type="ECO:0000256" key="1">
    <source>
        <dbReference type="ARBA" id="ARBA00001917"/>
    </source>
</evidence>
<dbReference type="InterPro" id="IPR035587">
    <property type="entry name" value="DUS-like_FMN-bd"/>
</dbReference>
<comment type="similarity">
    <text evidence="12">Belongs to the dus family.</text>
</comment>
<dbReference type="PANTHER" id="PTHR45846:SF1">
    <property type="entry name" value="TRNA-DIHYDROURIDINE(47) SYNTHASE [NAD(P)(+)]-LIKE"/>
    <property type="match status" value="1"/>
</dbReference>
<evidence type="ECO:0000256" key="9">
    <source>
        <dbReference type="ARBA" id="ARBA00023002"/>
    </source>
</evidence>
<protein>
    <recommendedName>
        <fullName evidence="12">tRNA-dihydrouridine synthase</fullName>
        <ecNumber evidence="12">1.3.1.-</ecNumber>
    </recommendedName>
</protein>
<keyword evidence="4 12" id="KW-0285">Flavoprotein</keyword>
<dbReference type="CDD" id="cd02801">
    <property type="entry name" value="DUS_like_FMN"/>
    <property type="match status" value="1"/>
</dbReference>
<evidence type="ECO:0000256" key="7">
    <source>
        <dbReference type="ARBA" id="ARBA00022857"/>
    </source>
</evidence>
<keyword evidence="8" id="KW-0694">RNA-binding</keyword>
<evidence type="ECO:0000256" key="3">
    <source>
        <dbReference type="ARBA" id="ARBA00022555"/>
    </source>
</evidence>
<proteinExistence type="inferred from homology"/>
<dbReference type="InterPro" id="IPR013785">
    <property type="entry name" value="Aldolase_TIM"/>
</dbReference>
<sequence>MCTPSSKPNANIDMPKMLPIKIGNIQIQHPIILAPMSNVTDISFRNLATKMGAEMTISEMVASRAMVEHCQKTLNRIKKDNNSSANMAVQIVGSDPDLMSEAAKIIAYTGAKIIDINLGCPCRKITGTLAGSALMKDELLVAKIIKKISKAVSIPITVKMRLGWDKNNLNSPKIARIAEESGVQMITVHGRTRAQMYNGQSNWTAIKQVKQAVKIPVIANGDIGNATDIYNALKSSEADGVMIGRASYGKPWLVGQLIDEIFKNKPSKPPNVEKLYNIVIEHYESLLHQYGTNVGMKCARKHIGWYSAGMPQSTAFRQKINQCNDYLLVHKMIKEFFSDVQN</sequence>
<evidence type="ECO:0000313" key="15">
    <source>
        <dbReference type="Proteomes" id="UP001314181"/>
    </source>
</evidence>
<dbReference type="PROSITE" id="PS01136">
    <property type="entry name" value="UPF0034"/>
    <property type="match status" value="1"/>
</dbReference>
<evidence type="ECO:0000256" key="12">
    <source>
        <dbReference type="PIRNR" id="PIRNR006621"/>
    </source>
</evidence>
<evidence type="ECO:0000256" key="11">
    <source>
        <dbReference type="ARBA" id="ARBA00048802"/>
    </source>
</evidence>
<keyword evidence="15" id="KW-1185">Reference proteome</keyword>
<comment type="catalytic activity">
    <reaction evidence="10">
        <text>a 5,6-dihydrouridine in tRNA + NADP(+) = a uridine in tRNA + NADPH + H(+)</text>
        <dbReference type="Rhea" id="RHEA:23624"/>
        <dbReference type="Rhea" id="RHEA-COMP:13339"/>
        <dbReference type="Rhea" id="RHEA-COMP:13887"/>
        <dbReference type="ChEBI" id="CHEBI:15378"/>
        <dbReference type="ChEBI" id="CHEBI:57783"/>
        <dbReference type="ChEBI" id="CHEBI:58349"/>
        <dbReference type="ChEBI" id="CHEBI:65315"/>
        <dbReference type="ChEBI" id="CHEBI:74443"/>
    </reaction>
</comment>
<evidence type="ECO:0000256" key="4">
    <source>
        <dbReference type="ARBA" id="ARBA00022630"/>
    </source>
</evidence>
<gene>
    <name evidence="14" type="primary">dus</name>
    <name evidence="14" type="ORF">CAXC1_220015</name>
</gene>
<dbReference type="InterPro" id="IPR001269">
    <property type="entry name" value="DUS_fam"/>
</dbReference>
<dbReference type="InterPro" id="IPR018517">
    <property type="entry name" value="tRNA_hU_synthase_CS"/>
</dbReference>
<dbReference type="PANTHER" id="PTHR45846">
    <property type="entry name" value="TRNA-DIHYDROURIDINE(47) SYNTHASE [NAD(P)(+)]-LIKE"/>
    <property type="match status" value="1"/>
</dbReference>
<comment type="cofactor">
    <cofactor evidence="1 12">
        <name>FMN</name>
        <dbReference type="ChEBI" id="CHEBI:58210"/>
    </cofactor>
</comment>
<dbReference type="Pfam" id="PF01207">
    <property type="entry name" value="Dus"/>
    <property type="match status" value="1"/>
</dbReference>
<dbReference type="GO" id="GO:0016491">
    <property type="term" value="F:oxidoreductase activity"/>
    <property type="evidence" value="ECO:0007669"/>
    <property type="project" value="UniProtKB-KW"/>
</dbReference>
<comment type="caution">
    <text evidence="14">The sequence shown here is derived from an EMBL/GenBank/DDBJ whole genome shotgun (WGS) entry which is preliminary data.</text>
</comment>
<dbReference type="InterPro" id="IPR024036">
    <property type="entry name" value="tRNA-dHydroUridine_Synthase_C"/>
</dbReference>